<dbReference type="RefSeq" id="WP_133765091.1">
    <property type="nucleotide sequence ID" value="NZ_BAAARP010000001.1"/>
</dbReference>
<dbReference type="EMBL" id="SOAM01000001">
    <property type="protein sequence ID" value="TDS80361.1"/>
    <property type="molecule type" value="Genomic_DNA"/>
</dbReference>
<evidence type="ECO:0000313" key="1">
    <source>
        <dbReference type="EMBL" id="TDS80361.1"/>
    </source>
</evidence>
<comment type="caution">
    <text evidence="1">The sequence shown here is derived from an EMBL/GenBank/DDBJ whole genome shotgun (WGS) entry which is preliminary data.</text>
</comment>
<reference evidence="1 2" key="1">
    <citation type="submission" date="2019-03" db="EMBL/GenBank/DDBJ databases">
        <title>Genomic Encyclopedia of Archaeal and Bacterial Type Strains, Phase II (KMG-II): from individual species to whole genera.</title>
        <authorList>
            <person name="Goeker M."/>
        </authorList>
    </citation>
    <scope>NUCLEOTIDE SEQUENCE [LARGE SCALE GENOMIC DNA]</scope>
    <source>
        <strain evidence="1 2">DSM 24782</strain>
    </source>
</reference>
<proteinExistence type="predicted"/>
<sequence>MTDDQSRTLPLLPAACTLSASDGAARLEAWRAFDADYLLGTDDLGREYIARYAKVPDAEERLARLVERESTCCSFATWSIERTEHHLRLLVSGTPDALSALSIR</sequence>
<gene>
    <name evidence="1" type="ORF">CLV52_0919</name>
</gene>
<name>A0A4R7FRC7_9MICO</name>
<evidence type="ECO:0000313" key="2">
    <source>
        <dbReference type="Proteomes" id="UP000295344"/>
    </source>
</evidence>
<dbReference type="AlphaFoldDB" id="A0A4R7FRC7"/>
<organism evidence="1 2">
    <name type="scientific">Amnibacterium kyonggiense</name>
    <dbReference type="NCBI Taxonomy" id="595671"/>
    <lineage>
        <taxon>Bacteria</taxon>
        <taxon>Bacillati</taxon>
        <taxon>Actinomycetota</taxon>
        <taxon>Actinomycetes</taxon>
        <taxon>Micrococcales</taxon>
        <taxon>Microbacteriaceae</taxon>
        <taxon>Amnibacterium</taxon>
    </lineage>
</organism>
<keyword evidence="2" id="KW-1185">Reference proteome</keyword>
<accession>A0A4R7FRC7</accession>
<dbReference type="Proteomes" id="UP000295344">
    <property type="component" value="Unassembled WGS sequence"/>
</dbReference>
<dbReference type="OrthoDB" id="5078066at2"/>
<protein>
    <submittedName>
        <fullName evidence="1">Uncharacterized protein</fullName>
    </submittedName>
</protein>